<feature type="transmembrane region" description="Helical" evidence="14">
    <location>
        <begin position="267"/>
        <end position="284"/>
    </location>
</feature>
<dbReference type="InterPro" id="IPR038377">
    <property type="entry name" value="Na/Glc_symporter_sf"/>
</dbReference>
<keyword evidence="4" id="KW-1003">Cell membrane</keyword>
<dbReference type="InterPro" id="IPR001734">
    <property type="entry name" value="Na/solute_symporter"/>
</dbReference>
<dbReference type="KEGG" id="nef:GP480_02945"/>
<feature type="transmembrane region" description="Helical" evidence="14">
    <location>
        <begin position="43"/>
        <end position="68"/>
    </location>
</feature>
<reference evidence="15 16" key="2">
    <citation type="journal article" date="2020" name="MBio">
        <title>Isolation and Molecular Analysis of a Novel Neorickettsia Species That Causes Potomac Horse Fever.</title>
        <authorList>
            <person name="Teymournejad O."/>
            <person name="Lin M."/>
            <person name="Bekebrede H."/>
            <person name="Kamr A."/>
            <person name="Toribio R.E."/>
            <person name="Arroyo L.G."/>
            <person name="Baird J.D."/>
            <person name="Rikihisa Y."/>
        </authorList>
    </citation>
    <scope>NUCLEOTIDE SEQUENCE [LARGE SCALE GENOMIC DNA]</scope>
    <source>
        <strain evidence="15 16">Fin17</strain>
    </source>
</reference>
<dbReference type="PROSITE" id="PS50283">
    <property type="entry name" value="NA_SOLUT_SYMP_3"/>
    <property type="match status" value="1"/>
</dbReference>
<feature type="transmembrane region" description="Helical" evidence="14">
    <location>
        <begin position="436"/>
        <end position="456"/>
    </location>
</feature>
<organism evidence="15 16">
    <name type="scientific">Neorickettsia findlayensis</name>
    <dbReference type="NCBI Taxonomy" id="2686014"/>
    <lineage>
        <taxon>Bacteria</taxon>
        <taxon>Pseudomonadati</taxon>
        <taxon>Pseudomonadota</taxon>
        <taxon>Alphaproteobacteria</taxon>
        <taxon>Rickettsiales</taxon>
        <taxon>Anaplasmataceae</taxon>
        <taxon>Neorickettsia</taxon>
    </lineage>
</organism>
<evidence type="ECO:0000313" key="15">
    <source>
        <dbReference type="EMBL" id="QHD65382.1"/>
    </source>
</evidence>
<feature type="transmembrane region" description="Helical" evidence="14">
    <location>
        <begin position="411"/>
        <end position="430"/>
    </location>
</feature>
<dbReference type="PANTHER" id="PTHR48086:SF3">
    <property type="entry name" value="SODIUM_PROLINE SYMPORTER"/>
    <property type="match status" value="1"/>
</dbReference>
<evidence type="ECO:0000256" key="4">
    <source>
        <dbReference type="ARBA" id="ARBA00022475"/>
    </source>
</evidence>
<keyword evidence="16" id="KW-1185">Reference proteome</keyword>
<evidence type="ECO:0000256" key="5">
    <source>
        <dbReference type="ARBA" id="ARBA00022692"/>
    </source>
</evidence>
<dbReference type="EMBL" id="CP047224">
    <property type="protein sequence ID" value="QHD65382.1"/>
    <property type="molecule type" value="Genomic_DNA"/>
</dbReference>
<evidence type="ECO:0000256" key="13">
    <source>
        <dbReference type="RuleBase" id="RU362091"/>
    </source>
</evidence>
<evidence type="ECO:0000256" key="9">
    <source>
        <dbReference type="ARBA" id="ARBA00023065"/>
    </source>
</evidence>
<feature type="transmembrane region" description="Helical" evidence="14">
    <location>
        <begin position="304"/>
        <end position="323"/>
    </location>
</feature>
<reference evidence="15 16" key="1">
    <citation type="journal article" date="2020" name="MBio">
        <title>Erratum for Teymournejad et al., 'Isolation and Molecular Analysis of a Novel Neorickettsia Species That Causes Potomac Horse Fever'.</title>
        <authorList>
            <person name="Teymournejad O."/>
            <person name="Lin M."/>
            <person name="Bekebrede H."/>
            <person name="Kamr A."/>
            <person name="Toribio R.E."/>
            <person name="Arroyo L.G."/>
            <person name="Baird J.D."/>
            <person name="Rikihisa Y."/>
        </authorList>
    </citation>
    <scope>NUCLEOTIDE SEQUENCE [LARGE SCALE GENOMIC DNA]</scope>
    <source>
        <strain evidence="15 16">Fin17</strain>
    </source>
</reference>
<feature type="transmembrane region" description="Helical" evidence="14">
    <location>
        <begin position="227"/>
        <end position="247"/>
    </location>
</feature>
<keyword evidence="11" id="KW-0739">Sodium transport</keyword>
<evidence type="ECO:0000256" key="7">
    <source>
        <dbReference type="ARBA" id="ARBA00022989"/>
    </source>
</evidence>
<gene>
    <name evidence="15" type="ORF">GP480_02945</name>
</gene>
<dbReference type="AlphaFoldDB" id="A0A6P1GAT3"/>
<evidence type="ECO:0000256" key="3">
    <source>
        <dbReference type="ARBA" id="ARBA00022448"/>
    </source>
</evidence>
<dbReference type="InterPro" id="IPR050277">
    <property type="entry name" value="Sodium:Solute_Symporter"/>
</dbReference>
<evidence type="ECO:0000313" key="16">
    <source>
        <dbReference type="Proteomes" id="UP000464912"/>
    </source>
</evidence>
<keyword evidence="6" id="KW-0769">Symport</keyword>
<accession>A0A6P1GAT3</accession>
<feature type="transmembrane region" description="Helical" evidence="14">
    <location>
        <begin position="74"/>
        <end position="92"/>
    </location>
</feature>
<keyword evidence="9" id="KW-0406">Ion transport</keyword>
<evidence type="ECO:0000256" key="6">
    <source>
        <dbReference type="ARBA" id="ARBA00022847"/>
    </source>
</evidence>
<name>A0A6P1GAT3_9RICK</name>
<evidence type="ECO:0000256" key="2">
    <source>
        <dbReference type="ARBA" id="ARBA00006434"/>
    </source>
</evidence>
<dbReference type="Gene3D" id="1.20.1730.10">
    <property type="entry name" value="Sodium/glucose cotransporter"/>
    <property type="match status" value="1"/>
</dbReference>
<feature type="transmembrane region" description="Helical" evidence="14">
    <location>
        <begin position="6"/>
        <end position="22"/>
    </location>
</feature>
<keyword evidence="10 14" id="KW-0472">Membrane</keyword>
<evidence type="ECO:0000256" key="11">
    <source>
        <dbReference type="ARBA" id="ARBA00023201"/>
    </source>
</evidence>
<dbReference type="Proteomes" id="UP000464912">
    <property type="component" value="Chromosome"/>
</dbReference>
<comment type="catalytic activity">
    <reaction evidence="12">
        <text>L-proline(in) + Na(+)(in) = L-proline(out) + Na(+)(out)</text>
        <dbReference type="Rhea" id="RHEA:28967"/>
        <dbReference type="ChEBI" id="CHEBI:29101"/>
        <dbReference type="ChEBI" id="CHEBI:60039"/>
    </reaction>
</comment>
<comment type="subcellular location">
    <subcellularLocation>
        <location evidence="1">Cell membrane</location>
        <topology evidence="1">Multi-pass membrane protein</topology>
    </subcellularLocation>
</comment>
<keyword evidence="5 14" id="KW-0812">Transmembrane</keyword>
<dbReference type="Pfam" id="PF00474">
    <property type="entry name" value="SSF"/>
    <property type="match status" value="1"/>
</dbReference>
<keyword evidence="7 14" id="KW-1133">Transmembrane helix</keyword>
<dbReference type="PANTHER" id="PTHR48086">
    <property type="entry name" value="SODIUM/PROLINE SYMPORTER-RELATED"/>
    <property type="match status" value="1"/>
</dbReference>
<dbReference type="GO" id="GO:0015293">
    <property type="term" value="F:symporter activity"/>
    <property type="evidence" value="ECO:0007669"/>
    <property type="project" value="UniProtKB-KW"/>
</dbReference>
<feature type="transmembrane region" description="Helical" evidence="14">
    <location>
        <begin position="188"/>
        <end position="207"/>
    </location>
</feature>
<dbReference type="GO" id="GO:0005886">
    <property type="term" value="C:plasma membrane"/>
    <property type="evidence" value="ECO:0007669"/>
    <property type="project" value="UniProtKB-SubCell"/>
</dbReference>
<evidence type="ECO:0000256" key="12">
    <source>
        <dbReference type="ARBA" id="ARBA00033708"/>
    </source>
</evidence>
<protein>
    <submittedName>
        <fullName evidence="15">Sodium:proline symporter</fullName>
    </submittedName>
</protein>
<feature type="transmembrane region" description="Helical" evidence="14">
    <location>
        <begin position="158"/>
        <end position="176"/>
    </location>
</feature>
<keyword evidence="8" id="KW-0915">Sodium</keyword>
<keyword evidence="3" id="KW-0813">Transport</keyword>
<sequence length="468" mass="50661">MFYTHLLAVGLYFLCIFFFGFVRKRVSASFKEYILANRSVHEIITGISHVSSEISVGTFTVVASMIYTIGLSRLWVDLGFFVFSILSWRILAGRLRVQSEESKDALTIPQYLANKFDSKAVGVLASLIITLFTVTYIGANILGLTKVLSKVVSLESNLVALAVLIVTLFYTTIGGFRSASHVNVLQGAIMVLATCILPFSLLAKFGLEPLTTFLKQSGSNEISHSDITQAILYFSFASVMFGTPHTIGKFLAIKSPDKLSIARNTSIIINIIIYLGITISAVYGRKLLPSIRDTEMLLLNLSEVFTSPLYSSMIIIAILAAVMSTIDAQLISSASCIANDIYRHITRNRSDTHLILATKLMTILVGALALLISLIFNQSVGKLAIFSLTGLGASIGPVMLFTLYTKTRNKMPAILGLTSGTTATILLTIFNTSDIHYNMLPALCIAAATILASSCVTGRPAKCVGSSN</sequence>
<proteinExistence type="inferred from homology"/>
<dbReference type="GO" id="GO:0006814">
    <property type="term" value="P:sodium ion transport"/>
    <property type="evidence" value="ECO:0007669"/>
    <property type="project" value="UniProtKB-KW"/>
</dbReference>
<evidence type="ECO:0000256" key="1">
    <source>
        <dbReference type="ARBA" id="ARBA00004651"/>
    </source>
</evidence>
<feature type="transmembrane region" description="Helical" evidence="14">
    <location>
        <begin position="120"/>
        <end position="138"/>
    </location>
</feature>
<feature type="transmembrane region" description="Helical" evidence="14">
    <location>
        <begin position="383"/>
        <end position="404"/>
    </location>
</feature>
<evidence type="ECO:0000256" key="8">
    <source>
        <dbReference type="ARBA" id="ARBA00023053"/>
    </source>
</evidence>
<evidence type="ECO:0000256" key="14">
    <source>
        <dbReference type="SAM" id="Phobius"/>
    </source>
</evidence>
<feature type="transmembrane region" description="Helical" evidence="14">
    <location>
        <begin position="354"/>
        <end position="377"/>
    </location>
</feature>
<comment type="similarity">
    <text evidence="2 13">Belongs to the sodium:solute symporter (SSF) (TC 2.A.21) family.</text>
</comment>
<evidence type="ECO:0000256" key="10">
    <source>
        <dbReference type="ARBA" id="ARBA00023136"/>
    </source>
</evidence>
<dbReference type="RefSeq" id="WP_160095725.1">
    <property type="nucleotide sequence ID" value="NZ_CP047224.1"/>
</dbReference>